<dbReference type="InterPro" id="IPR027628">
    <property type="entry name" value="DotA_TraY"/>
</dbReference>
<feature type="transmembrane region" description="Helical" evidence="2">
    <location>
        <begin position="638"/>
        <end position="659"/>
    </location>
</feature>
<dbReference type="RefSeq" id="WP_088578682.1">
    <property type="nucleotide sequence ID" value="NZ_CP009886.1"/>
</dbReference>
<dbReference type="EMBL" id="CP009886">
    <property type="protein sequence ID" value="ALR07888.1"/>
    <property type="molecule type" value="Genomic_DNA"/>
</dbReference>
<sequence>MKTSRIFTGLIAGMAALLSLPVLAQSTSMGEITQAAQRSGDKSREALVSIYGNVANNPLATGGAGGSDTILAGIFQVANGALLVIGAFFACYVMLKKLSQTAHDGAVFDREKHTMWGPIRIVWGLASLVPTANGWSLSQLLMLWGASLMGVGIANLGVDASVSAFENGQSMVVQPVMPSTVNLAHSVFESNLCLHAINAGLAQAESSGALVTNDSYIQQSPTSSGFVLKNSSFVCGGADINNDLQPQSQSTNWFSGTIDTSEIRQAHLQAMQAMQASLMSSAGSFVNAVIQKQNGGGGTLPDAEIAIQSAAQQYENTINSMAATKQGNIAALSSQLSTSIKEGGWWTLGAWYQTFAQANTKLSDAVAAKASVYGMSSEGDPAMLTVYQSAMAAYKAQQQTSTYTPTLGTSSTGDYSKGAAGSDANKIIGSIFNAPGQRIINGMINTNFGGEGRGQINPLIKMKDLGDDTMTAAETVLGTYLSAKVITALKDSSTIAGMLMKGANGLLPIGTVLQGVLDAMSPFIVMGVIALFILGGTLSTYLPMVPFIIWFGAAMNWLVVVGEAIIAAPLWAVTHLGGEGDGLGHRTAHGYIFLLNMMVRPILMVIGFFLGGAGVIAGGTLLNMLYGIAVANAQFDSVTGLVSIIFFLAIYVSMCLNLVHTCFNLIFIVPDQVINWVGGHASATVGRDDNDRVRNALNVFSNKFEHMMPRGLGGGGRKPGANKPGDGIKA</sequence>
<feature type="signal peptide" evidence="3">
    <location>
        <begin position="1"/>
        <end position="24"/>
    </location>
</feature>
<dbReference type="KEGG" id="xfh:XFHB_13215"/>
<accession>A0ABC8AHT3</accession>
<keyword evidence="2" id="KW-0472">Membrane</keyword>
<gene>
    <name evidence="4" type="ORF">XFHB_13215</name>
</gene>
<feature type="chain" id="PRO_5044765171" evidence="3">
    <location>
        <begin position="25"/>
        <end position="730"/>
    </location>
</feature>
<keyword evidence="4" id="KW-0614">Plasmid</keyword>
<feature type="transmembrane region" description="Helical" evidence="2">
    <location>
        <begin position="116"/>
        <end position="135"/>
    </location>
</feature>
<keyword evidence="2" id="KW-0812">Transmembrane</keyword>
<feature type="compositionally biased region" description="Low complexity" evidence="1">
    <location>
        <begin position="719"/>
        <end position="730"/>
    </location>
</feature>
<feature type="transmembrane region" description="Helical" evidence="2">
    <location>
        <begin position="70"/>
        <end position="95"/>
    </location>
</feature>
<reference evidence="5" key="1">
    <citation type="submission" date="2014-11" db="EMBL/GenBank/DDBJ databases">
        <title>Xylella fastidiosa Hib4 Genome Sequencing.</title>
        <authorList>
            <person name="Pierry P.M."/>
            <person name="da Silva A.M."/>
        </authorList>
    </citation>
    <scope>NUCLEOTIDE SEQUENCE [LARGE SCALE GENOMIC DNA]</scope>
    <source>
        <strain evidence="5">Hib4</strain>
        <plasmid evidence="5">pxf64-hb</plasmid>
    </source>
</reference>
<proteinExistence type="predicted"/>
<dbReference type="Proteomes" id="UP000196980">
    <property type="component" value="Plasmid pXF64-HB"/>
</dbReference>
<feature type="transmembrane region" description="Helical" evidence="2">
    <location>
        <begin position="548"/>
        <end position="573"/>
    </location>
</feature>
<dbReference type="AlphaFoldDB" id="A0ABC8AHT3"/>
<name>A0ABC8AHT3_XYLFS</name>
<evidence type="ECO:0000256" key="1">
    <source>
        <dbReference type="SAM" id="MobiDB-lite"/>
    </source>
</evidence>
<evidence type="ECO:0000256" key="3">
    <source>
        <dbReference type="SAM" id="SignalP"/>
    </source>
</evidence>
<geneLocation type="plasmid" evidence="5">
    <name>pxf64-hb</name>
</geneLocation>
<evidence type="ECO:0000313" key="4">
    <source>
        <dbReference type="EMBL" id="ALR07888.1"/>
    </source>
</evidence>
<evidence type="ECO:0000313" key="5">
    <source>
        <dbReference type="Proteomes" id="UP000196980"/>
    </source>
</evidence>
<keyword evidence="3" id="KW-0732">Signal</keyword>
<organism evidence="4 5">
    <name type="scientific">Xylella fastidiosa</name>
    <dbReference type="NCBI Taxonomy" id="2371"/>
    <lineage>
        <taxon>Bacteria</taxon>
        <taxon>Pseudomonadati</taxon>
        <taxon>Pseudomonadota</taxon>
        <taxon>Gammaproteobacteria</taxon>
        <taxon>Lysobacterales</taxon>
        <taxon>Lysobacteraceae</taxon>
        <taxon>Xylella</taxon>
    </lineage>
</organism>
<protein>
    <submittedName>
        <fullName evidence="4">DotA/TraY family protein</fullName>
    </submittedName>
</protein>
<feature type="region of interest" description="Disordered" evidence="1">
    <location>
        <begin position="709"/>
        <end position="730"/>
    </location>
</feature>
<evidence type="ECO:0000256" key="2">
    <source>
        <dbReference type="SAM" id="Phobius"/>
    </source>
</evidence>
<keyword evidence="2" id="KW-1133">Transmembrane helix</keyword>
<dbReference type="NCBIfam" id="TIGR04346">
    <property type="entry name" value="DotA_TraY"/>
    <property type="match status" value="1"/>
</dbReference>
<feature type="transmembrane region" description="Helical" evidence="2">
    <location>
        <begin position="523"/>
        <end position="542"/>
    </location>
</feature>
<feature type="transmembrane region" description="Helical" evidence="2">
    <location>
        <begin position="602"/>
        <end position="626"/>
    </location>
</feature>